<protein>
    <submittedName>
        <fullName evidence="4">Uncharacterized protein</fullName>
    </submittedName>
</protein>
<dbReference type="Proteomes" id="UP000192775">
    <property type="component" value="Chromosome"/>
</dbReference>
<reference evidence="4 5" key="1">
    <citation type="submission" date="2017-04" db="EMBL/GenBank/DDBJ databases">
        <authorList>
            <person name="Afonso C.L."/>
            <person name="Miller P.J."/>
            <person name="Scott M.A."/>
            <person name="Spackman E."/>
            <person name="Goraichik I."/>
            <person name="Dimitrov K.M."/>
            <person name="Suarez D.L."/>
            <person name="Swayne D.E."/>
        </authorList>
    </citation>
    <scope>NUCLEOTIDE SEQUENCE [LARGE SCALE GENOMIC DNA]</scope>
    <source>
        <strain evidence="5">XA(T)</strain>
    </source>
</reference>
<dbReference type="InterPro" id="IPR050204">
    <property type="entry name" value="AraC_XylS_family_regulators"/>
</dbReference>
<dbReference type="SMART" id="SM00342">
    <property type="entry name" value="HTH_ARAC"/>
    <property type="match status" value="1"/>
</dbReference>
<evidence type="ECO:0000256" key="3">
    <source>
        <dbReference type="ARBA" id="ARBA00023163"/>
    </source>
</evidence>
<dbReference type="EMBL" id="CP020715">
    <property type="protein sequence ID" value="ARJ06701.1"/>
    <property type="molecule type" value="Genomic_DNA"/>
</dbReference>
<dbReference type="KEGG" id="cphy:B5808_16835"/>
<keyword evidence="5" id="KW-1185">Reference proteome</keyword>
<name>A0A1X9LRX9_9MICO</name>
<dbReference type="Gene3D" id="1.10.10.60">
    <property type="entry name" value="Homeodomain-like"/>
    <property type="match status" value="1"/>
</dbReference>
<keyword evidence="3" id="KW-0804">Transcription</keyword>
<dbReference type="RefSeq" id="WP_085020839.1">
    <property type="nucleotide sequence ID" value="NZ_BMHD01000001.1"/>
</dbReference>
<organism evidence="4 5">
    <name type="scientific">Cnuibacter physcomitrellae</name>
    <dbReference type="NCBI Taxonomy" id="1619308"/>
    <lineage>
        <taxon>Bacteria</taxon>
        <taxon>Bacillati</taxon>
        <taxon>Actinomycetota</taxon>
        <taxon>Actinomycetes</taxon>
        <taxon>Micrococcales</taxon>
        <taxon>Microbacteriaceae</taxon>
        <taxon>Cnuibacter</taxon>
    </lineage>
</organism>
<dbReference type="GO" id="GO:0043565">
    <property type="term" value="F:sequence-specific DNA binding"/>
    <property type="evidence" value="ECO:0007669"/>
    <property type="project" value="InterPro"/>
</dbReference>
<dbReference type="PANTHER" id="PTHR46796">
    <property type="entry name" value="HTH-TYPE TRANSCRIPTIONAL ACTIVATOR RHAS-RELATED"/>
    <property type="match status" value="1"/>
</dbReference>
<gene>
    <name evidence="4" type="ORF">B5808_16835</name>
</gene>
<evidence type="ECO:0000256" key="2">
    <source>
        <dbReference type="ARBA" id="ARBA00023125"/>
    </source>
</evidence>
<evidence type="ECO:0000256" key="1">
    <source>
        <dbReference type="ARBA" id="ARBA00023015"/>
    </source>
</evidence>
<dbReference type="PROSITE" id="PS01124">
    <property type="entry name" value="HTH_ARAC_FAMILY_2"/>
    <property type="match status" value="1"/>
</dbReference>
<sequence length="300" mass="32746">MTFFRTDFRADDGEHAERWLLETHGDIRLAGDVRGFAERMVGDARFAVCTTSMAGHYGCDAEFGQILVSTAVGGYTWTVGRDTGSLGEEPALFQPGDRLIADIVDVEAHTLALDVGALRETAAMVYGIDGADVRFDGPRPASAPSAAALTRLLEDSARLRDGLESETLRALVYRALAVSVLEGFRLIGEVPERHLAARARYAAYRGATRFIDDFASLPITVADVAHAVGLPVRDLMDVFRAHAPKGISPRAYLAWARLDAARADLDRDPTQSHDRVAHRWGFSSAAVLELELRRSRPARD</sequence>
<dbReference type="GO" id="GO:0003700">
    <property type="term" value="F:DNA-binding transcription factor activity"/>
    <property type="evidence" value="ECO:0007669"/>
    <property type="project" value="InterPro"/>
</dbReference>
<dbReference type="PANTHER" id="PTHR46796:SF12">
    <property type="entry name" value="HTH-TYPE DNA-BINDING TRANSCRIPTIONAL ACTIVATOR EUTR"/>
    <property type="match status" value="1"/>
</dbReference>
<evidence type="ECO:0000313" key="5">
    <source>
        <dbReference type="Proteomes" id="UP000192775"/>
    </source>
</evidence>
<dbReference type="STRING" id="1619308.B5808_16835"/>
<evidence type="ECO:0000313" key="4">
    <source>
        <dbReference type="EMBL" id="ARJ06701.1"/>
    </source>
</evidence>
<keyword evidence="1" id="KW-0805">Transcription regulation</keyword>
<accession>A0A1X9LRX9</accession>
<dbReference type="InterPro" id="IPR018060">
    <property type="entry name" value="HTH_AraC"/>
</dbReference>
<proteinExistence type="predicted"/>
<dbReference type="AlphaFoldDB" id="A0A1X9LRX9"/>
<keyword evidence="2" id="KW-0238">DNA-binding</keyword>